<organism evidence="1">
    <name type="scientific">Planktothricoides raciborskii GIHE-MW2</name>
    <dbReference type="NCBI Taxonomy" id="2792601"/>
    <lineage>
        <taxon>Bacteria</taxon>
        <taxon>Bacillati</taxon>
        <taxon>Cyanobacteriota</taxon>
        <taxon>Cyanophyceae</taxon>
        <taxon>Oscillatoriophycideae</taxon>
        <taxon>Oscillatoriales</taxon>
        <taxon>Oscillatoriaceae</taxon>
        <taxon>Planktothricoides</taxon>
    </lineage>
</organism>
<gene>
    <name evidence="1" type="ORF">ABWT76_000346</name>
</gene>
<proteinExistence type="predicted"/>
<accession>A0AAU8JHH4</accession>
<dbReference type="RefSeq" id="WP_354635546.1">
    <property type="nucleotide sequence ID" value="NZ_CP159837.1"/>
</dbReference>
<protein>
    <submittedName>
        <fullName evidence="1">Prevent-host-death protein</fullName>
    </submittedName>
</protein>
<dbReference type="AlphaFoldDB" id="A0AAU8JHH4"/>
<dbReference type="EMBL" id="CP159837">
    <property type="protein sequence ID" value="XCM37578.1"/>
    <property type="molecule type" value="Genomic_DNA"/>
</dbReference>
<sequence>MTETRFLGDRLVASVVDHRVFQDFLSWQQQRQKSSIADAFADLRNLCAEEDYLLEIPQRENREFIS</sequence>
<evidence type="ECO:0000313" key="1">
    <source>
        <dbReference type="EMBL" id="XCM37578.1"/>
    </source>
</evidence>
<reference evidence="1" key="1">
    <citation type="submission" date="2024-07" db="EMBL/GenBank/DDBJ databases">
        <authorList>
            <person name="Kim Y.J."/>
            <person name="Jeong J.Y."/>
        </authorList>
    </citation>
    <scope>NUCLEOTIDE SEQUENCE</scope>
    <source>
        <strain evidence="1">GIHE-MW2</strain>
    </source>
</reference>
<name>A0AAU8JHH4_9CYAN</name>